<dbReference type="GeneID" id="61168087"/>
<evidence type="ECO:0000313" key="3">
    <source>
        <dbReference type="EMBL" id="NMW66087.1"/>
    </source>
</evidence>
<dbReference type="EMBL" id="UGGQ01000006">
    <property type="protein sequence ID" value="STO17278.1"/>
    <property type="molecule type" value="Genomic_DNA"/>
</dbReference>
<feature type="compositionally biased region" description="Basic and acidic residues" evidence="1">
    <location>
        <begin position="1"/>
        <end position="42"/>
    </location>
</feature>
<reference evidence="5 6" key="1">
    <citation type="submission" date="2018-06" db="EMBL/GenBank/DDBJ databases">
        <authorList>
            <consortium name="Pathogen Informatics"/>
            <person name="Doyle S."/>
        </authorList>
    </citation>
    <scope>NUCLEOTIDE SEQUENCE [LARGE SCALE GENOMIC DNA]</scope>
    <source>
        <strain evidence="5 6">NCTC11819</strain>
    </source>
</reference>
<dbReference type="Proteomes" id="UP001209486">
    <property type="component" value="Unassembled WGS sequence"/>
</dbReference>
<dbReference type="EMBL" id="VSZY01000005">
    <property type="protein sequence ID" value="MCU9968767.1"/>
    <property type="molecule type" value="Genomic_DNA"/>
</dbReference>
<reference evidence="7 8" key="3">
    <citation type="submission" date="2020-04" db="EMBL/GenBank/DDBJ databases">
        <title>Antimicrobial susceptibility and clonality of vaginal-derived multi-drug resistant Mobiluncus isolates in China.</title>
        <authorList>
            <person name="Zhang X."/>
        </authorList>
    </citation>
    <scope>NUCLEOTIDE SEQUENCE [LARGE SCALE GENOMIC DNA]</scope>
    <source>
        <strain evidence="3 7">13</strain>
        <strain evidence="4 8">7</strain>
    </source>
</reference>
<evidence type="ECO:0000313" key="9">
    <source>
        <dbReference type="Proteomes" id="UP001209486"/>
    </source>
</evidence>
<comment type="caution">
    <text evidence="3">The sequence shown here is derived from an EMBL/GenBank/DDBJ whole genome shotgun (WGS) entry which is preliminary data.</text>
</comment>
<feature type="region of interest" description="Disordered" evidence="1">
    <location>
        <begin position="1"/>
        <end position="46"/>
    </location>
</feature>
<evidence type="ECO:0000313" key="7">
    <source>
        <dbReference type="Proteomes" id="UP000578252"/>
    </source>
</evidence>
<protein>
    <submittedName>
        <fullName evidence="3">Uncharacterized protein</fullName>
    </submittedName>
</protein>
<dbReference type="Proteomes" id="UP000578252">
    <property type="component" value="Unassembled WGS sequence"/>
</dbReference>
<name>A0A2J9KRE9_9ACTO</name>
<gene>
    <name evidence="2" type="ORF">FYZ43_04970</name>
    <name evidence="4" type="ORF">HHJ74_01705</name>
    <name evidence="3" type="ORF">HHJ78_11405</name>
    <name evidence="5" type="ORF">NCTC11819_01863</name>
</gene>
<proteinExistence type="predicted"/>
<reference evidence="2 9" key="2">
    <citation type="submission" date="2019-08" db="EMBL/GenBank/DDBJ databases">
        <title>Comparison of rpoB and gyrB Sequences from Mobiluncus Species and Development of a Multiplex PCR Method for Clinical Detection of Mobiluncus curtisii and Mobiluncus mulieris.</title>
        <authorList>
            <person name="Yang L."/>
            <person name="Shen Y."/>
            <person name="Xu G."/>
            <person name="Shu L.-B."/>
            <person name="Hu J."/>
            <person name="Zhang R."/>
            <person name="Wang Y."/>
            <person name="Zhou H.-W."/>
            <person name="Zhang X."/>
        </authorList>
    </citation>
    <scope>NUCLEOTIDE SEQUENCE [LARGE SCALE GENOMIC DNA]</scope>
    <source>
        <strain evidence="2 9">M26</strain>
    </source>
</reference>
<accession>A0A2J9KRE9</accession>
<evidence type="ECO:0000313" key="6">
    <source>
        <dbReference type="Proteomes" id="UP000255284"/>
    </source>
</evidence>
<organism evidence="3 7">
    <name type="scientific">Mobiluncus mulieris</name>
    <dbReference type="NCBI Taxonomy" id="2052"/>
    <lineage>
        <taxon>Bacteria</taxon>
        <taxon>Bacillati</taxon>
        <taxon>Actinomycetota</taxon>
        <taxon>Actinomycetes</taxon>
        <taxon>Actinomycetales</taxon>
        <taxon>Actinomycetaceae</taxon>
        <taxon>Mobiluncus</taxon>
    </lineage>
</organism>
<evidence type="ECO:0000313" key="5">
    <source>
        <dbReference type="EMBL" id="STO17278.1"/>
    </source>
</evidence>
<evidence type="ECO:0000313" key="4">
    <source>
        <dbReference type="EMBL" id="NMW92431.1"/>
    </source>
</evidence>
<evidence type="ECO:0000313" key="8">
    <source>
        <dbReference type="Proteomes" id="UP000582487"/>
    </source>
</evidence>
<dbReference type="Proteomes" id="UP000255284">
    <property type="component" value="Unassembled WGS sequence"/>
</dbReference>
<evidence type="ECO:0000313" key="2">
    <source>
        <dbReference type="EMBL" id="MCU9968767.1"/>
    </source>
</evidence>
<dbReference type="RefSeq" id="WP_004012233.1">
    <property type="nucleotide sequence ID" value="NZ_CAMPUA010000002.1"/>
</dbReference>
<feature type="region of interest" description="Disordered" evidence="1">
    <location>
        <begin position="59"/>
        <end position="78"/>
    </location>
</feature>
<evidence type="ECO:0000256" key="1">
    <source>
        <dbReference type="SAM" id="MobiDB-lite"/>
    </source>
</evidence>
<dbReference type="Proteomes" id="UP000582487">
    <property type="component" value="Unassembled WGS sequence"/>
</dbReference>
<sequence length="273" mass="29852">MNEKNNENRHESDNRNERDEWENPSKRDGNETFDPTHDDQARVDAQFADLVSNLDDFGELDEMEPLVGQGEPELSTDNQRKLEAEISELDRPQETTEDLDSNRARVVFLTPLASADALAALCALSDIELVVVPTESGAVGVLELNLSEEAFGMALIADTLADFDPSVSEIASILSQLTRVPVVVLSALLAPGTEQEPGVTGQVLAGRWTNGEFETDLPSGLVLVQMPLQIEDLLLGRVAETEAAGAVETKDIAQWKAMKMLSKGMRKPRRGKK</sequence>
<dbReference type="EMBL" id="JABCUV010000001">
    <property type="protein sequence ID" value="NMW92431.1"/>
    <property type="molecule type" value="Genomic_DNA"/>
</dbReference>
<dbReference type="AlphaFoldDB" id="A0A2J9KRE9"/>
<dbReference type="EMBL" id="JABCUR010000017">
    <property type="protein sequence ID" value="NMW66087.1"/>
    <property type="molecule type" value="Genomic_DNA"/>
</dbReference>
<dbReference type="OrthoDB" id="3268823at2"/>